<keyword evidence="2" id="KW-1185">Reference proteome</keyword>
<proteinExistence type="predicted"/>
<dbReference type="Proteomes" id="UP000616151">
    <property type="component" value="Unassembled WGS sequence"/>
</dbReference>
<accession>A0ACC5QZ70</accession>
<comment type="caution">
    <text evidence="1">The sequence shown here is derived from an EMBL/GenBank/DDBJ whole genome shotgun (WGS) entry which is preliminary data.</text>
</comment>
<gene>
    <name evidence="1" type="ORF">JHL16_03880</name>
</gene>
<dbReference type="EMBL" id="JAENHL010000004">
    <property type="protein sequence ID" value="MBK1865478.1"/>
    <property type="molecule type" value="Genomic_DNA"/>
</dbReference>
<name>A0ACC5QZ70_9HYPH</name>
<protein>
    <submittedName>
        <fullName evidence="1">HlyD family type I secretion periplasmic adaptor subunit</fullName>
    </submittedName>
</protein>
<evidence type="ECO:0000313" key="2">
    <source>
        <dbReference type="Proteomes" id="UP000616151"/>
    </source>
</evidence>
<reference evidence="1" key="1">
    <citation type="submission" date="2021-01" db="EMBL/GenBank/DDBJ databases">
        <authorList>
            <person name="Sun Q."/>
        </authorList>
    </citation>
    <scope>NUCLEOTIDE SEQUENCE</scope>
    <source>
        <strain evidence="1">YIM B02566</strain>
    </source>
</reference>
<evidence type="ECO:0000313" key="1">
    <source>
        <dbReference type="EMBL" id="MBK1865478.1"/>
    </source>
</evidence>
<sequence>MTSASTIKTLRRYQLAGFAGLGLLIGSMGLWSAMASIQGAVIATGTTVVETYLKRIQHRDGGIVADIAVKDGDWVEAGQVLVRLDETDTRAELSILQGTFDEVNAKRARLIAERDDLREVRFPATLLARVSEPRIAELLSGQRKLLSVQKAALDGRIEQLTERIGQLGQEVTGLTAQYESKREQTALVREELSNLKKLLKQGLVEASRVYALDRERARLEGEEGELVAKIAAAKGRISETKLQIIQITDDARTRSLSDLREAEAKVAETDERLTAAKAKLARMEIRAPRAGVVHQLNVHTIGGVIAPGADIMAIVPELDELVIDTQVRPEDIDQVNLGQTAQVRFPAFDQRTTPEVNGEVVQVAADLTRISADSLPFYAVRIRLGAEQIKLLGVHKLKVGMPAEAFIQTRERTPLSYFLQPLTDQIAHTFREG</sequence>
<organism evidence="1 2">
    <name type="scientific">Taklimakanibacter albus</name>
    <dbReference type="NCBI Taxonomy" id="2800327"/>
    <lineage>
        <taxon>Bacteria</taxon>
        <taxon>Pseudomonadati</taxon>
        <taxon>Pseudomonadota</taxon>
        <taxon>Alphaproteobacteria</taxon>
        <taxon>Hyphomicrobiales</taxon>
        <taxon>Aestuariivirgaceae</taxon>
        <taxon>Taklimakanibacter</taxon>
    </lineage>
</organism>